<reference evidence="2 3" key="1">
    <citation type="submission" date="2017-12" db="EMBL/GenBank/DDBJ databases">
        <authorList>
            <person name="Paulsen S."/>
            <person name="Gram L.K."/>
        </authorList>
    </citation>
    <scope>NUCLEOTIDE SEQUENCE [LARGE SCALE GENOMIC DNA]</scope>
    <source>
        <strain evidence="2 3">S2897</strain>
    </source>
</reference>
<dbReference type="PROSITE" id="PS50213">
    <property type="entry name" value="FAS1"/>
    <property type="match status" value="1"/>
</dbReference>
<gene>
    <name evidence="2" type="ORF">CWC05_24070</name>
</gene>
<name>A0A5S3Y1P6_9GAMM</name>
<dbReference type="RefSeq" id="WP_171042040.1">
    <property type="nucleotide sequence ID" value="NZ_PNCG01001123.1"/>
</dbReference>
<dbReference type="Proteomes" id="UP000305874">
    <property type="component" value="Unassembled WGS sequence"/>
</dbReference>
<feature type="non-terminal residue" evidence="2">
    <location>
        <position position="100"/>
    </location>
</feature>
<organism evidence="2 3">
    <name type="scientific">Pseudoalteromonas ruthenica</name>
    <dbReference type="NCBI Taxonomy" id="151081"/>
    <lineage>
        <taxon>Bacteria</taxon>
        <taxon>Pseudomonadati</taxon>
        <taxon>Pseudomonadota</taxon>
        <taxon>Gammaproteobacteria</taxon>
        <taxon>Alteromonadales</taxon>
        <taxon>Pseudoalteromonadaceae</taxon>
        <taxon>Pseudoalteromonas</taxon>
    </lineage>
</organism>
<proteinExistence type="predicted"/>
<dbReference type="EMBL" id="PNCG01001123">
    <property type="protein sequence ID" value="TMP65524.1"/>
    <property type="molecule type" value="Genomic_DNA"/>
</dbReference>
<sequence>ILLYHLIADSTVLQDAAVALANSNDPMINMANENKATLSYADMVLFINTSAVTTANVNADNGVIHVVNSVMIPPKTMTEPTKTIAQTAIDTPELSTLVSA</sequence>
<dbReference type="AlphaFoldDB" id="A0A5S3Y1P6"/>
<reference evidence="3" key="2">
    <citation type="submission" date="2019-06" db="EMBL/GenBank/DDBJ databases">
        <title>Co-occurence of chitin degradation, pigmentation and bioactivity in marine Pseudoalteromonas.</title>
        <authorList>
            <person name="Sonnenschein E.C."/>
            <person name="Bech P.K."/>
        </authorList>
    </citation>
    <scope>NUCLEOTIDE SEQUENCE [LARGE SCALE GENOMIC DNA]</scope>
    <source>
        <strain evidence="3">S2897</strain>
    </source>
</reference>
<dbReference type="InterPro" id="IPR036378">
    <property type="entry name" value="FAS1_dom_sf"/>
</dbReference>
<evidence type="ECO:0000259" key="1">
    <source>
        <dbReference type="PROSITE" id="PS50213"/>
    </source>
</evidence>
<feature type="non-terminal residue" evidence="2">
    <location>
        <position position="1"/>
    </location>
</feature>
<accession>A0A5S3Y1P6</accession>
<dbReference type="Pfam" id="PF02469">
    <property type="entry name" value="Fasciclin"/>
    <property type="match status" value="1"/>
</dbReference>
<feature type="domain" description="FAS1" evidence="1">
    <location>
        <begin position="1"/>
        <end position="71"/>
    </location>
</feature>
<dbReference type="Gene3D" id="2.30.180.10">
    <property type="entry name" value="FAS1 domain"/>
    <property type="match status" value="1"/>
</dbReference>
<evidence type="ECO:0000313" key="2">
    <source>
        <dbReference type="EMBL" id="TMP65524.1"/>
    </source>
</evidence>
<comment type="caution">
    <text evidence="2">The sequence shown here is derived from an EMBL/GenBank/DDBJ whole genome shotgun (WGS) entry which is preliminary data.</text>
</comment>
<protein>
    <submittedName>
        <fullName evidence="2">Adhesin</fullName>
    </submittedName>
</protein>
<dbReference type="SUPFAM" id="SSF82153">
    <property type="entry name" value="FAS1 domain"/>
    <property type="match status" value="1"/>
</dbReference>
<evidence type="ECO:0000313" key="3">
    <source>
        <dbReference type="Proteomes" id="UP000305874"/>
    </source>
</evidence>
<dbReference type="InterPro" id="IPR000782">
    <property type="entry name" value="FAS1_domain"/>
</dbReference>